<dbReference type="SUPFAM" id="SSF103473">
    <property type="entry name" value="MFS general substrate transporter"/>
    <property type="match status" value="1"/>
</dbReference>
<evidence type="ECO:0000256" key="5">
    <source>
        <dbReference type="SAM" id="MobiDB-lite"/>
    </source>
</evidence>
<organism evidence="8 9">
    <name type="scientific">Cellulosimicrobium aquatile</name>
    <dbReference type="NCBI Taxonomy" id="1612203"/>
    <lineage>
        <taxon>Bacteria</taxon>
        <taxon>Bacillati</taxon>
        <taxon>Actinomycetota</taxon>
        <taxon>Actinomycetes</taxon>
        <taxon>Micrococcales</taxon>
        <taxon>Promicromonosporaceae</taxon>
        <taxon>Cellulosimicrobium</taxon>
    </lineage>
</organism>
<dbReference type="EMBL" id="FTMI01000001">
    <property type="protein sequence ID" value="SIP89277.1"/>
    <property type="molecule type" value="Genomic_DNA"/>
</dbReference>
<evidence type="ECO:0000313" key="8">
    <source>
        <dbReference type="EMBL" id="SIP89277.1"/>
    </source>
</evidence>
<feature type="domain" description="Major facilitator superfamily (MFS) profile" evidence="7">
    <location>
        <begin position="33"/>
        <end position="481"/>
    </location>
</feature>
<dbReference type="PANTHER" id="PTHR23534:SF1">
    <property type="entry name" value="MAJOR FACILITATOR SUPERFAMILY PROTEIN"/>
    <property type="match status" value="1"/>
</dbReference>
<dbReference type="InterPro" id="IPR036259">
    <property type="entry name" value="MFS_trans_sf"/>
</dbReference>
<keyword evidence="2 6" id="KW-0812">Transmembrane</keyword>
<keyword evidence="9" id="KW-1185">Reference proteome</keyword>
<name>A0A1N6NB59_9MICO</name>
<feature type="transmembrane region" description="Helical" evidence="6">
    <location>
        <begin position="430"/>
        <end position="452"/>
    </location>
</feature>
<feature type="transmembrane region" description="Helical" evidence="6">
    <location>
        <begin position="42"/>
        <end position="62"/>
    </location>
</feature>
<dbReference type="InterPro" id="IPR020846">
    <property type="entry name" value="MFS_dom"/>
</dbReference>
<comment type="subcellular location">
    <subcellularLocation>
        <location evidence="1">Cell membrane</location>
        <topology evidence="1">Multi-pass membrane protein</topology>
    </subcellularLocation>
</comment>
<proteinExistence type="predicted"/>
<dbReference type="Gene3D" id="1.20.1250.20">
    <property type="entry name" value="MFS general substrate transporter like domains"/>
    <property type="match status" value="1"/>
</dbReference>
<feature type="transmembrane region" description="Helical" evidence="6">
    <location>
        <begin position="126"/>
        <end position="147"/>
    </location>
</feature>
<evidence type="ECO:0000256" key="1">
    <source>
        <dbReference type="ARBA" id="ARBA00004651"/>
    </source>
</evidence>
<evidence type="ECO:0000313" key="9">
    <source>
        <dbReference type="Proteomes" id="UP000186235"/>
    </source>
</evidence>
<dbReference type="PROSITE" id="PS50850">
    <property type="entry name" value="MFS"/>
    <property type="match status" value="1"/>
</dbReference>
<feature type="transmembrane region" description="Helical" evidence="6">
    <location>
        <begin position="209"/>
        <end position="230"/>
    </location>
</feature>
<feature type="transmembrane region" description="Helical" evidence="6">
    <location>
        <begin position="100"/>
        <end position="120"/>
    </location>
</feature>
<accession>A0A1N6NB59</accession>
<evidence type="ECO:0000256" key="2">
    <source>
        <dbReference type="ARBA" id="ARBA00022692"/>
    </source>
</evidence>
<dbReference type="RefSeq" id="WP_083711224.1">
    <property type="nucleotide sequence ID" value="NZ_FTMI01000001.1"/>
</dbReference>
<dbReference type="GO" id="GO:0022857">
    <property type="term" value="F:transmembrane transporter activity"/>
    <property type="evidence" value="ECO:0007669"/>
    <property type="project" value="InterPro"/>
</dbReference>
<feature type="transmembrane region" description="Helical" evidence="6">
    <location>
        <begin position="334"/>
        <end position="355"/>
    </location>
</feature>
<feature type="transmembrane region" description="Helical" evidence="6">
    <location>
        <begin position="458"/>
        <end position="477"/>
    </location>
</feature>
<evidence type="ECO:0000259" key="7">
    <source>
        <dbReference type="PROSITE" id="PS50850"/>
    </source>
</evidence>
<sequence length="483" mass="46230">MSTESSPAPDPHPARGPAPTAVDAPALPTQRRTLTTLAATQVLSGVGVASGIAVAPLVASALSGSDAIAGLTSTSGVVGAALVALPLAQVAGRRGRRPSLLLGFGLATGGAVLATVAVLLGSWPLLVVAMLLFGSGTAAGLASRFAATDLATPQRRARDLSVVVWATTVGSVVGPTLAGVADRVAGPALRLGDAHAEHGSAAGSTAPSAAPFVLATLAFALAATVVAVWLRPDPLLASRAPSGAGAAGSVAEGSGAAVSGAAGSGAAGGDGGAPGAGGAPGPASWRDGLRAGWAVVAASPTARLALGAIVLSHLVMVGLMSMTPVHMNHGGATLQVVGLVISAHIAGMYALSPVVGWLADRLGHARVLYAGGALLLAAAVVVAGAPGEDSARLTVGLVLLGLGWSCGLVAGSALLVDATPGPSRTAVQGLSDLAMNTGGAVGGILAGAIIGFSSYGALAWGAAALVVVCAVVAAPLARRAALR</sequence>
<evidence type="ECO:0000256" key="6">
    <source>
        <dbReference type="SAM" id="Phobius"/>
    </source>
</evidence>
<keyword evidence="4 6" id="KW-0472">Membrane</keyword>
<keyword evidence="3 6" id="KW-1133">Transmembrane helix</keyword>
<evidence type="ECO:0000256" key="4">
    <source>
        <dbReference type="ARBA" id="ARBA00023136"/>
    </source>
</evidence>
<dbReference type="PANTHER" id="PTHR23534">
    <property type="entry name" value="MFS PERMEASE"/>
    <property type="match status" value="1"/>
</dbReference>
<dbReference type="Pfam" id="PF07690">
    <property type="entry name" value="MFS_1"/>
    <property type="match status" value="1"/>
</dbReference>
<feature type="region of interest" description="Disordered" evidence="5">
    <location>
        <begin position="1"/>
        <end position="24"/>
    </location>
</feature>
<feature type="transmembrane region" description="Helical" evidence="6">
    <location>
        <begin position="304"/>
        <end position="322"/>
    </location>
</feature>
<gene>
    <name evidence="8" type="ORF">SAMN05518682_0332</name>
</gene>
<protein>
    <submittedName>
        <fullName evidence="8">Major Facilitator Superfamily protein</fullName>
    </submittedName>
</protein>
<feature type="transmembrane region" description="Helical" evidence="6">
    <location>
        <begin position="367"/>
        <end position="385"/>
    </location>
</feature>
<reference evidence="9" key="1">
    <citation type="submission" date="2017-01" db="EMBL/GenBank/DDBJ databases">
        <authorList>
            <person name="Varghese N."/>
            <person name="Submissions S."/>
        </authorList>
    </citation>
    <scope>NUCLEOTIDE SEQUENCE [LARGE SCALE GENOMIC DNA]</scope>
    <source>
        <strain evidence="9">3bp</strain>
    </source>
</reference>
<feature type="transmembrane region" description="Helical" evidence="6">
    <location>
        <begin position="397"/>
        <end position="418"/>
    </location>
</feature>
<dbReference type="Proteomes" id="UP000186235">
    <property type="component" value="Unassembled WGS sequence"/>
</dbReference>
<dbReference type="InterPro" id="IPR011701">
    <property type="entry name" value="MFS"/>
</dbReference>
<dbReference type="AlphaFoldDB" id="A0A1N6NB59"/>
<dbReference type="GO" id="GO:0005886">
    <property type="term" value="C:plasma membrane"/>
    <property type="evidence" value="ECO:0007669"/>
    <property type="project" value="UniProtKB-SubCell"/>
</dbReference>
<evidence type="ECO:0000256" key="3">
    <source>
        <dbReference type="ARBA" id="ARBA00022989"/>
    </source>
</evidence>
<feature type="transmembrane region" description="Helical" evidence="6">
    <location>
        <begin position="159"/>
        <end position="181"/>
    </location>
</feature>
<feature type="transmembrane region" description="Helical" evidence="6">
    <location>
        <begin position="68"/>
        <end position="88"/>
    </location>
</feature>